<organism evidence="3 4">
    <name type="scientific">Mucilaginibacter angelicae</name>
    <dbReference type="NCBI Taxonomy" id="869718"/>
    <lineage>
        <taxon>Bacteria</taxon>
        <taxon>Pseudomonadati</taxon>
        <taxon>Bacteroidota</taxon>
        <taxon>Sphingobacteriia</taxon>
        <taxon>Sphingobacteriales</taxon>
        <taxon>Sphingobacteriaceae</taxon>
        <taxon>Mucilaginibacter</taxon>
    </lineage>
</organism>
<dbReference type="PROSITE" id="PS51898">
    <property type="entry name" value="TYR_RECOMBINASE"/>
    <property type="match status" value="1"/>
</dbReference>
<evidence type="ECO:0000256" key="1">
    <source>
        <dbReference type="ARBA" id="ARBA00023172"/>
    </source>
</evidence>
<proteinExistence type="predicted"/>
<keyword evidence="1" id="KW-0233">DNA recombination</keyword>
<comment type="caution">
    <text evidence="3">The sequence shown here is derived from an EMBL/GenBank/DDBJ whole genome shotgun (WGS) entry which is preliminary data.</text>
</comment>
<reference evidence="3 4" key="1">
    <citation type="submission" date="2024-09" db="EMBL/GenBank/DDBJ databases">
        <authorList>
            <person name="Sun Q."/>
            <person name="Mori K."/>
        </authorList>
    </citation>
    <scope>NUCLEOTIDE SEQUENCE [LARGE SCALE GENOMIC DNA]</scope>
    <source>
        <strain evidence="3 4">NCAIM B.02415</strain>
    </source>
</reference>
<dbReference type="PANTHER" id="PTHR30349:SF64">
    <property type="entry name" value="PROPHAGE INTEGRASE INTD-RELATED"/>
    <property type="match status" value="1"/>
</dbReference>
<evidence type="ECO:0000313" key="4">
    <source>
        <dbReference type="Proteomes" id="UP001589828"/>
    </source>
</evidence>
<evidence type="ECO:0000259" key="2">
    <source>
        <dbReference type="PROSITE" id="PS51898"/>
    </source>
</evidence>
<dbReference type="Proteomes" id="UP001589828">
    <property type="component" value="Unassembled WGS sequence"/>
</dbReference>
<dbReference type="EMBL" id="JBHLTS010000022">
    <property type="protein sequence ID" value="MFC0515156.1"/>
    <property type="molecule type" value="Genomic_DNA"/>
</dbReference>
<dbReference type="CDD" id="cd00397">
    <property type="entry name" value="DNA_BRE_C"/>
    <property type="match status" value="1"/>
</dbReference>
<evidence type="ECO:0000313" key="3">
    <source>
        <dbReference type="EMBL" id="MFC0515156.1"/>
    </source>
</evidence>
<sequence length="389" mass="45390">MFTIPTIVVSDDLTQRAYITFYFHNNRVREYNGKKIGLRISPNKATSLEQRNELLEKLRFEFHKALEANSYPLVETSLEQKPQPREKTKHDEIPKHDSCIRLLFKAIRAKLQSDLSKKYKRNLKSIYRQFKKHMSTEELSGPITSISASRIDLFLNQFRSSGTYYMNKRRDLGVLFSAAGRIIDQPVETIQKSQKKKSKAVLHKAYEQEQLKPILSYLKANNPNLYICSLLTYGAWLRPHEEVRLLTVGNFKNNLSEVHLSGEENKGGRVRVVHIPEYIRVELRSKLAGLGRHDNIFSLNEAPFNEYYFNTQWSRAWAKMHKLGLIFEDQTIYSFRHTAAVQLYRRTKDVHLLQQLLGHSAITVTLKYLRNLGEINSEELAKYAPQLEF</sequence>
<dbReference type="InterPro" id="IPR050090">
    <property type="entry name" value="Tyrosine_recombinase_XerCD"/>
</dbReference>
<gene>
    <name evidence="3" type="ORF">ACFFGT_13135</name>
</gene>
<name>A0ABV6L6U3_9SPHI</name>
<dbReference type="Gene3D" id="1.10.443.10">
    <property type="entry name" value="Intergrase catalytic core"/>
    <property type="match status" value="1"/>
</dbReference>
<dbReference type="PANTHER" id="PTHR30349">
    <property type="entry name" value="PHAGE INTEGRASE-RELATED"/>
    <property type="match status" value="1"/>
</dbReference>
<dbReference type="RefSeq" id="WP_377022994.1">
    <property type="nucleotide sequence ID" value="NZ_JBHLTS010000022.1"/>
</dbReference>
<accession>A0ABV6L6U3</accession>
<keyword evidence="4" id="KW-1185">Reference proteome</keyword>
<dbReference type="InterPro" id="IPR011010">
    <property type="entry name" value="DNA_brk_join_enz"/>
</dbReference>
<dbReference type="SUPFAM" id="SSF56349">
    <property type="entry name" value="DNA breaking-rejoining enzymes"/>
    <property type="match status" value="1"/>
</dbReference>
<dbReference type="InterPro" id="IPR013762">
    <property type="entry name" value="Integrase-like_cat_sf"/>
</dbReference>
<dbReference type="InterPro" id="IPR002104">
    <property type="entry name" value="Integrase_catalytic"/>
</dbReference>
<dbReference type="Pfam" id="PF00589">
    <property type="entry name" value="Phage_integrase"/>
    <property type="match status" value="1"/>
</dbReference>
<protein>
    <submittedName>
        <fullName evidence="3">Tyrosine-type recombinase/integrase</fullName>
    </submittedName>
</protein>
<feature type="domain" description="Tyr recombinase" evidence="2">
    <location>
        <begin position="201"/>
        <end position="385"/>
    </location>
</feature>